<dbReference type="AlphaFoldDB" id="A0A0F9T7L8"/>
<organism evidence="1">
    <name type="scientific">marine sediment metagenome</name>
    <dbReference type="NCBI Taxonomy" id="412755"/>
    <lineage>
        <taxon>unclassified sequences</taxon>
        <taxon>metagenomes</taxon>
        <taxon>ecological metagenomes</taxon>
    </lineage>
</organism>
<dbReference type="EMBL" id="LAZR01000314">
    <property type="protein sequence ID" value="KKN75184.1"/>
    <property type="molecule type" value="Genomic_DNA"/>
</dbReference>
<reference evidence="1" key="1">
    <citation type="journal article" date="2015" name="Nature">
        <title>Complex archaea that bridge the gap between prokaryotes and eukaryotes.</title>
        <authorList>
            <person name="Spang A."/>
            <person name="Saw J.H."/>
            <person name="Jorgensen S.L."/>
            <person name="Zaremba-Niedzwiedzka K."/>
            <person name="Martijn J."/>
            <person name="Lind A.E."/>
            <person name="van Eijk R."/>
            <person name="Schleper C."/>
            <person name="Guy L."/>
            <person name="Ettema T.J."/>
        </authorList>
    </citation>
    <scope>NUCLEOTIDE SEQUENCE</scope>
</reference>
<gene>
    <name evidence="1" type="ORF">LCGC14_0383430</name>
</gene>
<sequence length="246" mass="26545">MADPTPVTQEEVLQQLMVRGFETGFVSTPLRDFWGVLKSITGEMRSGNSGPYLVALYNMEEVEVLPGGSIEPYDSPIAQIDIPASTKDKSKMGYLGTSIDRIINAGLAPDIPQAQAKNMESLIGKKLHWQFTPGHLIPNRDEAGAWSDKPASCWVVTEIAGEGAAPVAAPNVEVAPAQPSVSASQKALELLDGKTIQQWHQVVMLDPVVKQDTKFLQTIIDNSFLASMESVGKVTRDEGGVHHVVA</sequence>
<proteinExistence type="predicted"/>
<protein>
    <submittedName>
        <fullName evidence="1">Uncharacterized protein</fullName>
    </submittedName>
</protein>
<name>A0A0F9T7L8_9ZZZZ</name>
<accession>A0A0F9T7L8</accession>
<evidence type="ECO:0000313" key="1">
    <source>
        <dbReference type="EMBL" id="KKN75184.1"/>
    </source>
</evidence>
<comment type="caution">
    <text evidence="1">The sequence shown here is derived from an EMBL/GenBank/DDBJ whole genome shotgun (WGS) entry which is preliminary data.</text>
</comment>